<dbReference type="InterPro" id="IPR002145">
    <property type="entry name" value="CopG"/>
</dbReference>
<dbReference type="InterPro" id="IPR013321">
    <property type="entry name" value="Arc_rbn_hlx_hlx"/>
</dbReference>
<dbReference type="Proteomes" id="UP000177555">
    <property type="component" value="Unassembled WGS sequence"/>
</dbReference>
<dbReference type="EMBL" id="MFCP01000037">
    <property type="protein sequence ID" value="OGE27513.1"/>
    <property type="molecule type" value="Genomic_DNA"/>
</dbReference>
<evidence type="ECO:0000313" key="3">
    <source>
        <dbReference type="Proteomes" id="UP000177555"/>
    </source>
</evidence>
<evidence type="ECO:0000259" key="1">
    <source>
        <dbReference type="Pfam" id="PF01402"/>
    </source>
</evidence>
<dbReference type="SUPFAM" id="SSF47598">
    <property type="entry name" value="Ribbon-helix-helix"/>
    <property type="match status" value="1"/>
</dbReference>
<gene>
    <name evidence="2" type="ORF">A2867_01365</name>
</gene>
<name>A0A1F5JFW9_9BACT</name>
<protein>
    <recommendedName>
        <fullName evidence="1">Ribbon-helix-helix protein CopG domain-containing protein</fullName>
    </recommendedName>
</protein>
<dbReference type="Pfam" id="PF01402">
    <property type="entry name" value="RHH_1"/>
    <property type="match status" value="1"/>
</dbReference>
<dbReference type="GO" id="GO:0006355">
    <property type="term" value="P:regulation of DNA-templated transcription"/>
    <property type="evidence" value="ECO:0007669"/>
    <property type="project" value="InterPro"/>
</dbReference>
<comment type="caution">
    <text evidence="2">The sequence shown here is derived from an EMBL/GenBank/DDBJ whole genome shotgun (WGS) entry which is preliminary data.</text>
</comment>
<evidence type="ECO:0000313" key="2">
    <source>
        <dbReference type="EMBL" id="OGE27513.1"/>
    </source>
</evidence>
<feature type="domain" description="Ribbon-helix-helix protein CopG" evidence="1">
    <location>
        <begin position="6"/>
        <end position="40"/>
    </location>
</feature>
<accession>A0A1F5JFW9</accession>
<sequence length="73" mass="8516">MQRAIINISMPPAMAKRIKKLAKEENRTQSELLREAFRTYEWRRDWAKIKAVGRATALRMGIKTDEDVERIAG</sequence>
<proteinExistence type="predicted"/>
<dbReference type="InterPro" id="IPR010985">
    <property type="entry name" value="Ribbon_hlx_hlx"/>
</dbReference>
<organism evidence="2 3">
    <name type="scientific">Candidatus Daviesbacteria bacterium RIFCSPHIGHO2_01_FULL_40_11</name>
    <dbReference type="NCBI Taxonomy" id="1797762"/>
    <lineage>
        <taxon>Bacteria</taxon>
        <taxon>Candidatus Daviesiibacteriota</taxon>
    </lineage>
</organism>
<dbReference type="Gene3D" id="1.10.1220.10">
    <property type="entry name" value="Met repressor-like"/>
    <property type="match status" value="1"/>
</dbReference>
<dbReference type="AlphaFoldDB" id="A0A1F5JFW9"/>
<reference evidence="2 3" key="1">
    <citation type="journal article" date="2016" name="Nat. Commun.">
        <title>Thousands of microbial genomes shed light on interconnected biogeochemical processes in an aquifer system.</title>
        <authorList>
            <person name="Anantharaman K."/>
            <person name="Brown C.T."/>
            <person name="Hug L.A."/>
            <person name="Sharon I."/>
            <person name="Castelle C.J."/>
            <person name="Probst A.J."/>
            <person name="Thomas B.C."/>
            <person name="Singh A."/>
            <person name="Wilkins M.J."/>
            <person name="Karaoz U."/>
            <person name="Brodie E.L."/>
            <person name="Williams K.H."/>
            <person name="Hubbard S.S."/>
            <person name="Banfield J.F."/>
        </authorList>
    </citation>
    <scope>NUCLEOTIDE SEQUENCE [LARGE SCALE GENOMIC DNA]</scope>
</reference>